<dbReference type="Proteomes" id="UP001642484">
    <property type="component" value="Unassembled WGS sequence"/>
</dbReference>
<evidence type="ECO:0000313" key="10">
    <source>
        <dbReference type="EMBL" id="CAK9014142.1"/>
    </source>
</evidence>
<dbReference type="Pfam" id="PF01266">
    <property type="entry name" value="DAO"/>
    <property type="match status" value="1"/>
</dbReference>
<evidence type="ECO:0000256" key="3">
    <source>
        <dbReference type="ARBA" id="ARBA00022630"/>
    </source>
</evidence>
<evidence type="ECO:0000256" key="5">
    <source>
        <dbReference type="ARBA" id="ARBA00023002"/>
    </source>
</evidence>
<dbReference type="Pfam" id="PF11875">
    <property type="entry name" value="DnaJ-like_C11_C"/>
    <property type="match status" value="1"/>
</dbReference>
<feature type="transmembrane region" description="Helical" evidence="7">
    <location>
        <begin position="429"/>
        <end position="446"/>
    </location>
</feature>
<sequence length="653" mass="73620">MYDVAVVGAGLIGSACAKYLSAKGLRVALLGRSEAQGALGACYDEGRIYRIADPDKVWADLADLSIKEYEAIKDEAGESFYQENGFLAIGDPALEYIRQVEETMAQFGTDAGARGERDRSWRRGRRARGVEGKDYFVYSGKEALEEHFPFLRLPFDEHSWKGIWQPKKAGHLSPRALAKIQAVLAKRNGTDVISRNLEQAEPQDDHWILHLEGSQQVEAQKVVLAAGWMTKWLVPDKSLDITTQMSQAVLFEVTPEAATSLASMPVLILRGPKDPEEFWYILPPIKYPDGRWYLKMGYDGNMLNQRLESKEEALNWMKAKQARPELVSVAQQMAARYFPGVTFTGHVSTIVCITDDTHPNGQGQRRPYIDYLDKGVAVASGGNGWAAKSSDHIGWLASEMLSNSSEWATDPVSKALFPKDRWFDPFPSLYIYIYTIPFCWFWRLFLRKWIALYGNLQLREELLHESLKRDRTIGPGDLQGPWIDVTSAVQCLVEQHSIVVHGSSTSSKADLPGFYNPTPLKLDLELSLYVLYSFKDKLHEVIVDDRESLTMPLRKHLVQGTPRGPFPSANVELLMRRRQLEAEAANSPKSQQKPVLKRRIISAEEALQRAVRRHLFLRLGGERGDVSKREFRLVLLSASAVAVLVGLWACRRS</sequence>
<dbReference type="PANTHER" id="PTHR10961">
    <property type="entry name" value="PEROXISOMAL SARCOSINE OXIDASE"/>
    <property type="match status" value="1"/>
</dbReference>
<feature type="domain" description="DnaJ-like protein C11 C-terminal" evidence="9">
    <location>
        <begin position="451"/>
        <end position="552"/>
    </location>
</feature>
<dbReference type="EMBL" id="CAXAMN010005557">
    <property type="protein sequence ID" value="CAK9014142.1"/>
    <property type="molecule type" value="Genomic_DNA"/>
</dbReference>
<evidence type="ECO:0000256" key="7">
    <source>
        <dbReference type="SAM" id="Phobius"/>
    </source>
</evidence>
<dbReference type="PANTHER" id="PTHR10961:SF10">
    <property type="entry name" value="FAD DEPENDENT OXIDOREDUCTASE DOMAIN-CONTAINING PROTEIN"/>
    <property type="match status" value="1"/>
</dbReference>
<keyword evidence="7" id="KW-0812">Transmembrane</keyword>
<evidence type="ECO:0000256" key="6">
    <source>
        <dbReference type="ARBA" id="ARBA00023186"/>
    </source>
</evidence>
<keyword evidence="6" id="KW-0143">Chaperone</keyword>
<comment type="cofactor">
    <cofactor evidence="1">
        <name>FAD</name>
        <dbReference type="ChEBI" id="CHEBI:57692"/>
    </cofactor>
</comment>
<comment type="caution">
    <text evidence="10">The sequence shown here is derived from an EMBL/GenBank/DDBJ whole genome shotgun (WGS) entry which is preliminary data.</text>
</comment>
<dbReference type="Gene3D" id="3.50.50.60">
    <property type="entry name" value="FAD/NAD(P)-binding domain"/>
    <property type="match status" value="1"/>
</dbReference>
<keyword evidence="7" id="KW-0472">Membrane</keyword>
<keyword evidence="3" id="KW-0285">Flavoprotein</keyword>
<evidence type="ECO:0000313" key="11">
    <source>
        <dbReference type="Proteomes" id="UP001642484"/>
    </source>
</evidence>
<evidence type="ECO:0000256" key="1">
    <source>
        <dbReference type="ARBA" id="ARBA00001974"/>
    </source>
</evidence>
<protein>
    <recommendedName>
        <fullName evidence="12">FAD dependent oxidoreductase domain-containing protein</fullName>
    </recommendedName>
</protein>
<organism evidence="10 11">
    <name type="scientific">Durusdinium trenchii</name>
    <dbReference type="NCBI Taxonomy" id="1381693"/>
    <lineage>
        <taxon>Eukaryota</taxon>
        <taxon>Sar</taxon>
        <taxon>Alveolata</taxon>
        <taxon>Dinophyceae</taxon>
        <taxon>Suessiales</taxon>
        <taxon>Symbiodiniaceae</taxon>
        <taxon>Durusdinium</taxon>
    </lineage>
</organism>
<evidence type="ECO:0000256" key="4">
    <source>
        <dbReference type="ARBA" id="ARBA00022827"/>
    </source>
</evidence>
<evidence type="ECO:0000259" key="8">
    <source>
        <dbReference type="Pfam" id="PF01266"/>
    </source>
</evidence>
<comment type="similarity">
    <text evidence="2">Belongs to the MSOX/MTOX family.</text>
</comment>
<evidence type="ECO:0000256" key="2">
    <source>
        <dbReference type="ARBA" id="ARBA00010989"/>
    </source>
</evidence>
<dbReference type="InterPro" id="IPR024586">
    <property type="entry name" value="DnaJ-like_C11_C"/>
</dbReference>
<evidence type="ECO:0000259" key="9">
    <source>
        <dbReference type="Pfam" id="PF11875"/>
    </source>
</evidence>
<dbReference type="InterPro" id="IPR036188">
    <property type="entry name" value="FAD/NAD-bd_sf"/>
</dbReference>
<keyword evidence="11" id="KW-1185">Reference proteome</keyword>
<name>A0ABP0JIB6_9DINO</name>
<evidence type="ECO:0008006" key="12">
    <source>
        <dbReference type="Google" id="ProtNLM"/>
    </source>
</evidence>
<dbReference type="InterPro" id="IPR006076">
    <property type="entry name" value="FAD-dep_OxRdtase"/>
</dbReference>
<feature type="transmembrane region" description="Helical" evidence="7">
    <location>
        <begin position="631"/>
        <end position="649"/>
    </location>
</feature>
<accession>A0ABP0JIB6</accession>
<reference evidence="10 11" key="1">
    <citation type="submission" date="2024-02" db="EMBL/GenBank/DDBJ databases">
        <authorList>
            <person name="Chen Y."/>
            <person name="Shah S."/>
            <person name="Dougan E. K."/>
            <person name="Thang M."/>
            <person name="Chan C."/>
        </authorList>
    </citation>
    <scope>NUCLEOTIDE SEQUENCE [LARGE SCALE GENOMIC DNA]</scope>
</reference>
<dbReference type="SUPFAM" id="SSF51905">
    <property type="entry name" value="FAD/NAD(P)-binding domain"/>
    <property type="match status" value="1"/>
</dbReference>
<keyword evidence="4" id="KW-0274">FAD</keyword>
<dbReference type="Gene3D" id="3.30.9.10">
    <property type="entry name" value="D-Amino Acid Oxidase, subunit A, domain 2"/>
    <property type="match status" value="1"/>
</dbReference>
<keyword evidence="5" id="KW-0560">Oxidoreductase</keyword>
<proteinExistence type="inferred from homology"/>
<gene>
    <name evidence="10" type="ORF">CCMP2556_LOCUS11547</name>
</gene>
<feature type="domain" description="FAD dependent oxidoreductase" evidence="8">
    <location>
        <begin position="3"/>
        <end position="400"/>
    </location>
</feature>
<keyword evidence="7" id="KW-1133">Transmembrane helix</keyword>
<dbReference type="InterPro" id="IPR045170">
    <property type="entry name" value="MTOX"/>
</dbReference>